<feature type="region of interest" description="Disordered" evidence="1">
    <location>
        <begin position="187"/>
        <end position="208"/>
    </location>
</feature>
<sequence>MTRITTNSNPVTKPSPKPSQNLKLLYSYNGTIMPRHTDGKLRYIGGHTRVLSVPRSVTFSELSVKFFEACGFSVKLKCKLPTEDLDVLVTVECDEDLKAVVAEYELGPKAVSRDRISLSSSAAIIPQFSSKFLIPAKTKGSDANGKSSSSSHGDVLGLGGYALDDDEDKEVQNLYISSCASSRPIDLDDANGKSSSSSPRDILGLGCY</sequence>
<evidence type="ECO:0000259" key="2">
    <source>
        <dbReference type="SMART" id="SM00666"/>
    </source>
</evidence>
<dbReference type="InterPro" id="IPR000270">
    <property type="entry name" value="PB1_dom"/>
</dbReference>
<dbReference type="InterPro" id="IPR053198">
    <property type="entry name" value="Gynoecium_Dev_Regulator"/>
</dbReference>
<dbReference type="EMBL" id="PKPP01000735">
    <property type="protein sequence ID" value="PWA89250.1"/>
    <property type="molecule type" value="Genomic_DNA"/>
</dbReference>
<dbReference type="OrthoDB" id="1914296at2759"/>
<accession>A0A2U1PU13</accession>
<name>A0A2U1PU13_ARTAN</name>
<dbReference type="SUPFAM" id="SSF54277">
    <property type="entry name" value="CAD &amp; PB1 domains"/>
    <property type="match status" value="1"/>
</dbReference>
<dbReference type="Pfam" id="PF00564">
    <property type="entry name" value="PB1"/>
    <property type="match status" value="1"/>
</dbReference>
<dbReference type="Proteomes" id="UP000245207">
    <property type="component" value="Unassembled WGS sequence"/>
</dbReference>
<evidence type="ECO:0000313" key="4">
    <source>
        <dbReference type="Proteomes" id="UP000245207"/>
    </source>
</evidence>
<keyword evidence="4" id="KW-1185">Reference proteome</keyword>
<dbReference type="SMART" id="SM00666">
    <property type="entry name" value="PB1"/>
    <property type="match status" value="1"/>
</dbReference>
<dbReference type="PANTHER" id="PTHR31066">
    <property type="entry name" value="OS05G0427100 PROTEIN-RELATED"/>
    <property type="match status" value="1"/>
</dbReference>
<evidence type="ECO:0000256" key="1">
    <source>
        <dbReference type="SAM" id="MobiDB-lite"/>
    </source>
</evidence>
<dbReference type="AlphaFoldDB" id="A0A2U1PU13"/>
<comment type="caution">
    <text evidence="3">The sequence shown here is derived from an EMBL/GenBank/DDBJ whole genome shotgun (WGS) entry which is preliminary data.</text>
</comment>
<reference evidence="3 4" key="1">
    <citation type="journal article" date="2018" name="Mol. Plant">
        <title>The genome of Artemisia annua provides insight into the evolution of Asteraceae family and artemisinin biosynthesis.</title>
        <authorList>
            <person name="Shen Q."/>
            <person name="Zhang L."/>
            <person name="Liao Z."/>
            <person name="Wang S."/>
            <person name="Yan T."/>
            <person name="Shi P."/>
            <person name="Liu M."/>
            <person name="Fu X."/>
            <person name="Pan Q."/>
            <person name="Wang Y."/>
            <person name="Lv Z."/>
            <person name="Lu X."/>
            <person name="Zhang F."/>
            <person name="Jiang W."/>
            <person name="Ma Y."/>
            <person name="Chen M."/>
            <person name="Hao X."/>
            <person name="Li L."/>
            <person name="Tang Y."/>
            <person name="Lv G."/>
            <person name="Zhou Y."/>
            <person name="Sun X."/>
            <person name="Brodelius P.E."/>
            <person name="Rose J.K.C."/>
            <person name="Tang K."/>
        </authorList>
    </citation>
    <scope>NUCLEOTIDE SEQUENCE [LARGE SCALE GENOMIC DNA]</scope>
    <source>
        <strain evidence="4">cv. Huhao1</strain>
        <tissue evidence="3">Leaf</tissue>
    </source>
</reference>
<dbReference type="CDD" id="cd06410">
    <property type="entry name" value="PB1_UP2"/>
    <property type="match status" value="1"/>
</dbReference>
<protein>
    <submittedName>
        <fullName evidence="3">Phox/Bem1p</fullName>
    </submittedName>
</protein>
<dbReference type="Gene3D" id="3.10.20.90">
    <property type="entry name" value="Phosphatidylinositol 3-kinase Catalytic Subunit, Chain A, domain 1"/>
    <property type="match status" value="1"/>
</dbReference>
<evidence type="ECO:0000313" key="3">
    <source>
        <dbReference type="EMBL" id="PWA89250.1"/>
    </source>
</evidence>
<proteinExistence type="predicted"/>
<organism evidence="3 4">
    <name type="scientific">Artemisia annua</name>
    <name type="common">Sweet wormwood</name>
    <dbReference type="NCBI Taxonomy" id="35608"/>
    <lineage>
        <taxon>Eukaryota</taxon>
        <taxon>Viridiplantae</taxon>
        <taxon>Streptophyta</taxon>
        <taxon>Embryophyta</taxon>
        <taxon>Tracheophyta</taxon>
        <taxon>Spermatophyta</taxon>
        <taxon>Magnoliopsida</taxon>
        <taxon>eudicotyledons</taxon>
        <taxon>Gunneridae</taxon>
        <taxon>Pentapetalae</taxon>
        <taxon>asterids</taxon>
        <taxon>campanulids</taxon>
        <taxon>Asterales</taxon>
        <taxon>Asteraceae</taxon>
        <taxon>Asteroideae</taxon>
        <taxon>Anthemideae</taxon>
        <taxon>Artemisiinae</taxon>
        <taxon>Artemisia</taxon>
    </lineage>
</organism>
<dbReference type="PANTHER" id="PTHR31066:SF66">
    <property type="entry name" value="PB1 DOMAIN-CONTAINING PROTEIN"/>
    <property type="match status" value="1"/>
</dbReference>
<dbReference type="STRING" id="35608.A0A2U1PU13"/>
<gene>
    <name evidence="3" type="ORF">CTI12_AA012300</name>
</gene>
<feature type="domain" description="PB1" evidence="2">
    <location>
        <begin position="36"/>
        <end position="119"/>
    </location>
</feature>